<evidence type="ECO:0000313" key="2">
    <source>
        <dbReference type="Proteomes" id="UP001054945"/>
    </source>
</evidence>
<evidence type="ECO:0000313" key="1">
    <source>
        <dbReference type="EMBL" id="GIY02778.1"/>
    </source>
</evidence>
<accession>A0AAV4Q5R5</accession>
<reference evidence="1 2" key="1">
    <citation type="submission" date="2021-06" db="EMBL/GenBank/DDBJ databases">
        <title>Caerostris extrusa draft genome.</title>
        <authorList>
            <person name="Kono N."/>
            <person name="Arakawa K."/>
        </authorList>
    </citation>
    <scope>NUCLEOTIDE SEQUENCE [LARGE SCALE GENOMIC DNA]</scope>
</reference>
<comment type="caution">
    <text evidence="1">The sequence shown here is derived from an EMBL/GenBank/DDBJ whole genome shotgun (WGS) entry which is preliminary data.</text>
</comment>
<dbReference type="AlphaFoldDB" id="A0AAV4Q5R5"/>
<dbReference type="EMBL" id="BPLR01005499">
    <property type="protein sequence ID" value="GIY02778.1"/>
    <property type="molecule type" value="Genomic_DNA"/>
</dbReference>
<proteinExistence type="predicted"/>
<organism evidence="1 2">
    <name type="scientific">Caerostris extrusa</name>
    <name type="common">Bark spider</name>
    <name type="synonym">Caerostris bankana</name>
    <dbReference type="NCBI Taxonomy" id="172846"/>
    <lineage>
        <taxon>Eukaryota</taxon>
        <taxon>Metazoa</taxon>
        <taxon>Ecdysozoa</taxon>
        <taxon>Arthropoda</taxon>
        <taxon>Chelicerata</taxon>
        <taxon>Arachnida</taxon>
        <taxon>Araneae</taxon>
        <taxon>Araneomorphae</taxon>
        <taxon>Entelegynae</taxon>
        <taxon>Araneoidea</taxon>
        <taxon>Araneidae</taxon>
        <taxon>Caerostris</taxon>
    </lineage>
</organism>
<name>A0AAV4Q5R5_CAEEX</name>
<gene>
    <name evidence="1" type="ORF">CEXT_477711</name>
</gene>
<dbReference type="Proteomes" id="UP001054945">
    <property type="component" value="Unassembled WGS sequence"/>
</dbReference>
<sequence>MPGESVRSSHNNAGAEFRLIVHARDAMDHAESFYACLRGWIRPEGENTALMEYSPNFEMSQLFCVIAGSRYCVEHATVI</sequence>
<protein>
    <submittedName>
        <fullName evidence="1">Uncharacterized protein</fullName>
    </submittedName>
</protein>
<keyword evidence="2" id="KW-1185">Reference proteome</keyword>